<reference evidence="3" key="1">
    <citation type="submission" date="2019-12" db="EMBL/GenBank/DDBJ databases">
        <title>An insight into the sialome of adult female Ixodes ricinus ticks feeding for 6 days.</title>
        <authorList>
            <person name="Perner J."/>
            <person name="Ribeiro J.M.C."/>
        </authorList>
    </citation>
    <scope>NUCLEOTIDE SEQUENCE</scope>
    <source>
        <strain evidence="3">Semi-engorged</strain>
        <tissue evidence="3">Salivary glands</tissue>
    </source>
</reference>
<name>A0A6B0ULA6_IXORI</name>
<dbReference type="AlphaFoldDB" id="A0A6B0ULA6"/>
<protein>
    <submittedName>
        <fullName evidence="3">Putative secreted protein</fullName>
    </submittedName>
</protein>
<sequence length="115" mass="11963">MSLLRFGLVLRFMQNCSAAWSTISLLTQCSSDEMKPSSRSLLAMPGPEPAEASSSGASISCSNVSVRSFSSVLLASDLPSLSSSISRMPSISSFCRSSSRDTSAGSSNTVTLLVA</sequence>
<feature type="region of interest" description="Disordered" evidence="1">
    <location>
        <begin position="37"/>
        <end position="57"/>
    </location>
</feature>
<organism evidence="3">
    <name type="scientific">Ixodes ricinus</name>
    <name type="common">Common tick</name>
    <name type="synonym">Acarus ricinus</name>
    <dbReference type="NCBI Taxonomy" id="34613"/>
    <lineage>
        <taxon>Eukaryota</taxon>
        <taxon>Metazoa</taxon>
        <taxon>Ecdysozoa</taxon>
        <taxon>Arthropoda</taxon>
        <taxon>Chelicerata</taxon>
        <taxon>Arachnida</taxon>
        <taxon>Acari</taxon>
        <taxon>Parasitiformes</taxon>
        <taxon>Ixodida</taxon>
        <taxon>Ixodoidea</taxon>
        <taxon>Ixodidae</taxon>
        <taxon>Ixodinae</taxon>
        <taxon>Ixodes</taxon>
    </lineage>
</organism>
<feature type="chain" id="PRO_5025571135" evidence="2">
    <location>
        <begin position="19"/>
        <end position="115"/>
    </location>
</feature>
<keyword evidence="2" id="KW-0732">Signal</keyword>
<proteinExistence type="predicted"/>
<accession>A0A6B0ULA6</accession>
<feature type="region of interest" description="Disordered" evidence="1">
    <location>
        <begin position="82"/>
        <end position="115"/>
    </location>
</feature>
<evidence type="ECO:0000256" key="2">
    <source>
        <dbReference type="SAM" id="SignalP"/>
    </source>
</evidence>
<evidence type="ECO:0000256" key="1">
    <source>
        <dbReference type="SAM" id="MobiDB-lite"/>
    </source>
</evidence>
<evidence type="ECO:0000313" key="3">
    <source>
        <dbReference type="EMBL" id="MXU90446.1"/>
    </source>
</evidence>
<feature type="compositionally biased region" description="Low complexity" evidence="1">
    <location>
        <begin position="82"/>
        <end position="107"/>
    </location>
</feature>
<dbReference type="EMBL" id="GIFC01008363">
    <property type="protein sequence ID" value="MXU90446.1"/>
    <property type="molecule type" value="Transcribed_RNA"/>
</dbReference>
<feature type="signal peptide" evidence="2">
    <location>
        <begin position="1"/>
        <end position="18"/>
    </location>
</feature>